<dbReference type="EMBL" id="JAUOTP010000001">
    <property type="protein sequence ID" value="MDO6413196.1"/>
    <property type="molecule type" value="Genomic_DNA"/>
</dbReference>
<sequence>MRRSVPSAWAATVIVCAKCEKKLGGGFGAGGKQRLSKLLAKRAGGGKGRKAGIGVISSKCLKLCPKRAITVIDGARPAEWLIVPGGMPIEEVETQLGLRVRAPGG</sequence>
<dbReference type="RefSeq" id="WP_303539509.1">
    <property type="nucleotide sequence ID" value="NZ_JAUOTP010000001.1"/>
</dbReference>
<organism evidence="1 2">
    <name type="scientific">Sphingomonas natans</name>
    <dbReference type="NCBI Taxonomy" id="3063330"/>
    <lineage>
        <taxon>Bacteria</taxon>
        <taxon>Pseudomonadati</taxon>
        <taxon>Pseudomonadota</taxon>
        <taxon>Alphaproteobacteria</taxon>
        <taxon>Sphingomonadales</taxon>
        <taxon>Sphingomonadaceae</taxon>
        <taxon>Sphingomonas</taxon>
    </lineage>
</organism>
<proteinExistence type="predicted"/>
<dbReference type="Proteomes" id="UP001169764">
    <property type="component" value="Unassembled WGS sequence"/>
</dbReference>
<protein>
    <submittedName>
        <fullName evidence="1">(2Fe-2S) ferredoxin domain-containing protein</fullName>
    </submittedName>
</protein>
<gene>
    <name evidence="1" type="ORF">Q4F19_02260</name>
</gene>
<keyword evidence="2" id="KW-1185">Reference proteome</keyword>
<accession>A0ABT8Y4G5</accession>
<comment type="caution">
    <text evidence="1">The sequence shown here is derived from an EMBL/GenBank/DDBJ whole genome shotgun (WGS) entry which is preliminary data.</text>
</comment>
<reference evidence="1" key="1">
    <citation type="submission" date="2023-07" db="EMBL/GenBank/DDBJ databases">
        <authorList>
            <person name="Kim M."/>
        </authorList>
    </citation>
    <scope>NUCLEOTIDE SEQUENCE</scope>
    <source>
        <strain evidence="1">BIUV-7</strain>
    </source>
</reference>
<name>A0ABT8Y4G5_9SPHN</name>
<evidence type="ECO:0000313" key="2">
    <source>
        <dbReference type="Proteomes" id="UP001169764"/>
    </source>
</evidence>
<evidence type="ECO:0000313" key="1">
    <source>
        <dbReference type="EMBL" id="MDO6413196.1"/>
    </source>
</evidence>